<dbReference type="Proteomes" id="UP000254651">
    <property type="component" value="Unassembled WGS sequence"/>
</dbReference>
<evidence type="ECO:0000256" key="2">
    <source>
        <dbReference type="ARBA" id="ARBA00023067"/>
    </source>
</evidence>
<dbReference type="GO" id="GO:0003677">
    <property type="term" value="F:DNA binding"/>
    <property type="evidence" value="ECO:0007669"/>
    <property type="project" value="UniProtKB-KW"/>
</dbReference>
<evidence type="ECO:0000256" key="1">
    <source>
        <dbReference type="ARBA" id="ARBA00010529"/>
    </source>
</evidence>
<reference evidence="8 9" key="1">
    <citation type="submission" date="2018-06" db="EMBL/GenBank/DDBJ databases">
        <authorList>
            <consortium name="Pathogen Informatics"/>
            <person name="Doyle S."/>
        </authorList>
    </citation>
    <scope>NUCLEOTIDE SEQUENCE [LARGE SCALE GENOMIC DNA]</scope>
    <source>
        <strain evidence="8 9">NCTC10295</strain>
    </source>
</reference>
<evidence type="ECO:0000313" key="7">
    <source>
        <dbReference type="EMBL" id="STZ83028.1"/>
    </source>
</evidence>
<evidence type="ECO:0000256" key="3">
    <source>
        <dbReference type="ARBA" id="ARBA00023125"/>
    </source>
</evidence>
<dbReference type="SUPFAM" id="SSF47729">
    <property type="entry name" value="IHF-like DNA-binding proteins"/>
    <property type="match status" value="1"/>
</dbReference>
<dbReference type="EMBL" id="UGQS01000006">
    <property type="protein sequence ID" value="STZ83107.1"/>
    <property type="molecule type" value="Genomic_DNA"/>
</dbReference>
<dbReference type="PANTHER" id="PTHR33175:SF3">
    <property type="entry name" value="DNA-BINDING PROTEIN HU-BETA"/>
    <property type="match status" value="1"/>
</dbReference>
<dbReference type="Pfam" id="PF00216">
    <property type="entry name" value="Bac_DNA_binding"/>
    <property type="match status" value="1"/>
</dbReference>
<keyword evidence="3 8" id="KW-0238">DNA-binding</keyword>
<dbReference type="EMBL" id="UGQS01000002">
    <property type="protein sequence ID" value="STZ76096.1"/>
    <property type="molecule type" value="Genomic_DNA"/>
</dbReference>
<dbReference type="PRINTS" id="PR01727">
    <property type="entry name" value="DNABINDINGHU"/>
</dbReference>
<evidence type="ECO:0000313" key="6">
    <source>
        <dbReference type="EMBL" id="STZ76096.1"/>
    </source>
</evidence>
<dbReference type="EMBL" id="UGQS01000001">
    <property type="protein sequence ID" value="STZ74808.1"/>
    <property type="molecule type" value="Genomic_DNA"/>
</dbReference>
<dbReference type="InterPro" id="IPR010992">
    <property type="entry name" value="IHF-like_DNA-bd_dom_sf"/>
</dbReference>
<dbReference type="GO" id="GO:0030527">
    <property type="term" value="F:structural constituent of chromatin"/>
    <property type="evidence" value="ECO:0007669"/>
    <property type="project" value="InterPro"/>
</dbReference>
<dbReference type="SMART" id="SM00411">
    <property type="entry name" value="BHL"/>
    <property type="match status" value="1"/>
</dbReference>
<sequence>MNKTELIAAIAEQSGLTKAEATRALQAFECAVIDELAGGGEVALTGFGTFRAVKVEARNGRNPKTGETILLPAHTAPKFKAGKALKDAVNP</sequence>
<organism evidence="8 9">
    <name type="scientific">Bergeriella denitrificans</name>
    <name type="common">Neisseria denitrificans</name>
    <dbReference type="NCBI Taxonomy" id="494"/>
    <lineage>
        <taxon>Bacteria</taxon>
        <taxon>Pseudomonadati</taxon>
        <taxon>Pseudomonadota</taxon>
        <taxon>Betaproteobacteria</taxon>
        <taxon>Neisseriales</taxon>
        <taxon>Neisseriaceae</taxon>
        <taxon>Bergeriella</taxon>
    </lineage>
</organism>
<dbReference type="CDD" id="cd13831">
    <property type="entry name" value="HU"/>
    <property type="match status" value="1"/>
</dbReference>
<proteinExistence type="inferred from homology"/>
<evidence type="ECO:0000313" key="5">
    <source>
        <dbReference type="EMBL" id="STZ74808.1"/>
    </source>
</evidence>
<name>A0A378URR5_BERDE</name>
<dbReference type="RefSeq" id="WP_066077517.1">
    <property type="nucleotide sequence ID" value="NZ_CP181246.1"/>
</dbReference>
<comment type="similarity">
    <text evidence="1 4">Belongs to the bacterial histone-like protein family.</text>
</comment>
<evidence type="ECO:0000313" key="9">
    <source>
        <dbReference type="Proteomes" id="UP000254651"/>
    </source>
</evidence>
<keyword evidence="2" id="KW-0226">DNA condensation</keyword>
<gene>
    <name evidence="8" type="primary">hupB_6</name>
    <name evidence="5" type="synonym">hupB_1</name>
    <name evidence="6" type="synonym">hupB_2</name>
    <name evidence="7" type="synonym">hupB_4</name>
    <name evidence="5" type="ORF">NCTC10295_00014</name>
    <name evidence="6" type="ORF">NCTC10295_00852</name>
    <name evidence="7" type="ORF">NCTC10295_02364</name>
    <name evidence="8" type="ORF">NCTC10295_02443</name>
</gene>
<evidence type="ECO:0000313" key="8">
    <source>
        <dbReference type="EMBL" id="STZ83107.1"/>
    </source>
</evidence>
<dbReference type="PANTHER" id="PTHR33175">
    <property type="entry name" value="DNA-BINDING PROTEIN HU"/>
    <property type="match status" value="1"/>
</dbReference>
<dbReference type="AlphaFoldDB" id="A0A378URR5"/>
<protein>
    <submittedName>
        <fullName evidence="8">DNA-binding protein HU-B</fullName>
    </submittedName>
</protein>
<dbReference type="GO" id="GO:0030261">
    <property type="term" value="P:chromosome condensation"/>
    <property type="evidence" value="ECO:0007669"/>
    <property type="project" value="UniProtKB-KW"/>
</dbReference>
<dbReference type="InterPro" id="IPR000119">
    <property type="entry name" value="Hist_DNA-bd"/>
</dbReference>
<evidence type="ECO:0000256" key="4">
    <source>
        <dbReference type="RuleBase" id="RU003939"/>
    </source>
</evidence>
<dbReference type="Gene3D" id="4.10.520.10">
    <property type="entry name" value="IHF-like DNA-binding proteins"/>
    <property type="match status" value="1"/>
</dbReference>
<accession>A0A378URR5</accession>
<dbReference type="EMBL" id="UGQS01000004">
    <property type="protein sequence ID" value="STZ83028.1"/>
    <property type="molecule type" value="Genomic_DNA"/>
</dbReference>
<keyword evidence="9" id="KW-1185">Reference proteome</keyword>